<keyword evidence="4" id="KW-1185">Reference proteome</keyword>
<evidence type="ECO:0000313" key="3">
    <source>
        <dbReference type="EMBL" id="WMT13366.1"/>
    </source>
</evidence>
<evidence type="ECO:0000313" key="4">
    <source>
        <dbReference type="Proteomes" id="UP001235341"/>
    </source>
</evidence>
<dbReference type="Proteomes" id="UP001235341">
    <property type="component" value="Chromosome"/>
</dbReference>
<accession>A0ABY9PMJ1</accession>
<proteinExistence type="predicted"/>
<evidence type="ECO:0000256" key="1">
    <source>
        <dbReference type="SAM" id="Coils"/>
    </source>
</evidence>
<protein>
    <submittedName>
        <fullName evidence="3">DUF2570 family protein</fullName>
    </submittedName>
</protein>
<evidence type="ECO:0000256" key="2">
    <source>
        <dbReference type="SAM" id="MobiDB-lite"/>
    </source>
</evidence>
<sequence>MTLLSKYGLIGALLVAICLGGINGVLTYRLNNANKANKTLSDANTELSKGIESRDETISALKGSIDADRRATEEQLKIEQQKRAKADAENRTLRKALESSDCSNQRLPDSAIDILR</sequence>
<feature type="coiled-coil region" evidence="1">
    <location>
        <begin position="69"/>
        <end position="96"/>
    </location>
</feature>
<keyword evidence="1" id="KW-0175">Coiled coil</keyword>
<gene>
    <name evidence="3" type="ORF">RFB13_19310</name>
</gene>
<dbReference type="EMBL" id="CP133586">
    <property type="protein sequence ID" value="WMT13366.1"/>
    <property type="molecule type" value="Genomic_DNA"/>
</dbReference>
<feature type="region of interest" description="Disordered" evidence="2">
    <location>
        <begin position="97"/>
        <end position="116"/>
    </location>
</feature>
<reference evidence="3 4" key="1">
    <citation type="submission" date="2023-08" db="EMBL/GenBank/DDBJ databases">
        <title>Complete Genome and Methylome dissection of Serratia fonticola NEB369.</title>
        <authorList>
            <person name="Fomenkov A."/>
            <person name="Roberts R.D."/>
        </authorList>
    </citation>
    <scope>NUCLEOTIDE SEQUENCE [LARGE SCALE GENOMIC DNA]</scope>
    <source>
        <strain evidence="3 4">NEB369</strain>
    </source>
</reference>
<name>A0ABY9PMJ1_SERFO</name>
<organism evidence="3 4">
    <name type="scientific">Serratia fonticola</name>
    <dbReference type="NCBI Taxonomy" id="47917"/>
    <lineage>
        <taxon>Bacteria</taxon>
        <taxon>Pseudomonadati</taxon>
        <taxon>Pseudomonadota</taxon>
        <taxon>Gammaproteobacteria</taxon>
        <taxon>Enterobacterales</taxon>
        <taxon>Yersiniaceae</taxon>
        <taxon>Serratia</taxon>
    </lineage>
</organism>
<dbReference type="RefSeq" id="WP_309205135.1">
    <property type="nucleotide sequence ID" value="NZ_CP133586.1"/>
</dbReference>